<dbReference type="Pfam" id="PF02796">
    <property type="entry name" value="HTH_7"/>
    <property type="match status" value="1"/>
</dbReference>
<sequence>MARIGYARVSSVGQSLSTQIAKLAACDKIYQETQSGTTAKRPQLAACLEYLREGDTLVVTRLDRLARSTYHLCQIAAELTRKQVDLHVLDQQINTHDATGRLVFHMLGAIAQFETELRAERQMDGIRLAKARGVAFGRRKTLLPEQIAELQARRRDGITIRNLMKEYRLSKATIYRYLNQAQSL</sequence>
<reference evidence="7 8" key="1">
    <citation type="submission" date="2024-02" db="EMBL/GenBank/DDBJ databases">
        <title>Herpetosiphon gulosus NBRC 112829.</title>
        <authorList>
            <person name="Ichikawa N."/>
            <person name="Katano-Makiyama Y."/>
            <person name="Hidaka K."/>
        </authorList>
    </citation>
    <scope>NUCLEOTIDE SEQUENCE [LARGE SCALE GENOMIC DNA]</scope>
    <source>
        <strain evidence="7 8">NBRC 112829</strain>
    </source>
</reference>
<keyword evidence="2" id="KW-0229">DNA integration</keyword>
<dbReference type="InterPro" id="IPR006120">
    <property type="entry name" value="Resolvase_HTH_dom"/>
</dbReference>
<keyword evidence="8" id="KW-1185">Reference proteome</keyword>
<feature type="domain" description="Resolvase/invertase-type recombinase catalytic" evidence="6">
    <location>
        <begin position="2"/>
        <end position="133"/>
    </location>
</feature>
<dbReference type="Proteomes" id="UP001428290">
    <property type="component" value="Unassembled WGS sequence"/>
</dbReference>
<dbReference type="CDD" id="cd00569">
    <property type="entry name" value="HTH_Hin_like"/>
    <property type="match status" value="1"/>
</dbReference>
<organism evidence="7 8">
    <name type="scientific">Herpetosiphon gulosus</name>
    <dbReference type="NCBI Taxonomy" id="1973496"/>
    <lineage>
        <taxon>Bacteria</taxon>
        <taxon>Bacillati</taxon>
        <taxon>Chloroflexota</taxon>
        <taxon>Chloroflexia</taxon>
        <taxon>Herpetosiphonales</taxon>
        <taxon>Herpetosiphonaceae</taxon>
        <taxon>Herpetosiphon</taxon>
    </lineage>
</organism>
<feature type="active site" description="O-(5'-phospho-DNA)-serine intermediate" evidence="5">
    <location>
        <position position="10"/>
    </location>
</feature>
<protein>
    <submittedName>
        <fullName evidence="7">DNA-invertase hin</fullName>
    </submittedName>
</protein>
<evidence type="ECO:0000256" key="1">
    <source>
        <dbReference type="ARBA" id="ARBA00009913"/>
    </source>
</evidence>
<dbReference type="SUPFAM" id="SSF53041">
    <property type="entry name" value="Resolvase-like"/>
    <property type="match status" value="1"/>
</dbReference>
<dbReference type="InterPro" id="IPR050639">
    <property type="entry name" value="SSR_resolvase"/>
</dbReference>
<dbReference type="SMART" id="SM00857">
    <property type="entry name" value="Resolvase"/>
    <property type="match status" value="1"/>
</dbReference>
<comment type="caution">
    <text evidence="7">The sequence shown here is derived from an EMBL/GenBank/DDBJ whole genome shotgun (WGS) entry which is preliminary data.</text>
</comment>
<dbReference type="Gene3D" id="3.40.50.1390">
    <property type="entry name" value="Resolvase, N-terminal catalytic domain"/>
    <property type="match status" value="1"/>
</dbReference>
<dbReference type="PROSITE" id="PS00398">
    <property type="entry name" value="RECOMBINASES_2"/>
    <property type="match status" value="1"/>
</dbReference>
<dbReference type="SUPFAM" id="SSF46689">
    <property type="entry name" value="Homeodomain-like"/>
    <property type="match status" value="1"/>
</dbReference>
<keyword evidence="4" id="KW-0233">DNA recombination</keyword>
<dbReference type="InterPro" id="IPR006119">
    <property type="entry name" value="Resolv_N"/>
</dbReference>
<dbReference type="CDD" id="cd03768">
    <property type="entry name" value="SR_ResInv"/>
    <property type="match status" value="1"/>
</dbReference>
<dbReference type="EMBL" id="BAABRU010000038">
    <property type="protein sequence ID" value="GAA5531249.1"/>
    <property type="molecule type" value="Genomic_DNA"/>
</dbReference>
<dbReference type="Gene3D" id="1.10.10.60">
    <property type="entry name" value="Homeodomain-like"/>
    <property type="match status" value="1"/>
</dbReference>
<dbReference type="PROSITE" id="PS51736">
    <property type="entry name" value="RECOMBINASES_3"/>
    <property type="match status" value="1"/>
</dbReference>
<comment type="similarity">
    <text evidence="1">Belongs to the site-specific recombinase resolvase family.</text>
</comment>
<evidence type="ECO:0000256" key="4">
    <source>
        <dbReference type="ARBA" id="ARBA00023172"/>
    </source>
</evidence>
<accession>A0ABP9X7A5</accession>
<evidence type="ECO:0000256" key="5">
    <source>
        <dbReference type="PROSITE-ProRule" id="PRU10137"/>
    </source>
</evidence>
<dbReference type="InterPro" id="IPR006118">
    <property type="entry name" value="Recombinase_CS"/>
</dbReference>
<keyword evidence="3" id="KW-0238">DNA-binding</keyword>
<dbReference type="PROSITE" id="PS00397">
    <property type="entry name" value="RECOMBINASES_1"/>
    <property type="match status" value="1"/>
</dbReference>
<evidence type="ECO:0000313" key="7">
    <source>
        <dbReference type="EMBL" id="GAA5531249.1"/>
    </source>
</evidence>
<dbReference type="InterPro" id="IPR036162">
    <property type="entry name" value="Resolvase-like_N_sf"/>
</dbReference>
<gene>
    <name evidence="7" type="primary">hin_2</name>
    <name evidence="7" type="ORF">Hgul01_05074</name>
</gene>
<proteinExistence type="inferred from homology"/>
<evidence type="ECO:0000313" key="8">
    <source>
        <dbReference type="Proteomes" id="UP001428290"/>
    </source>
</evidence>
<evidence type="ECO:0000256" key="3">
    <source>
        <dbReference type="ARBA" id="ARBA00023125"/>
    </source>
</evidence>
<dbReference type="Pfam" id="PF00239">
    <property type="entry name" value="Resolvase"/>
    <property type="match status" value="1"/>
</dbReference>
<dbReference type="PANTHER" id="PTHR30461:SF26">
    <property type="entry name" value="RESOLVASE HOMOLOG YNEB"/>
    <property type="match status" value="1"/>
</dbReference>
<dbReference type="RefSeq" id="WP_345724820.1">
    <property type="nucleotide sequence ID" value="NZ_BAABRU010000038.1"/>
</dbReference>
<name>A0ABP9X7A5_9CHLR</name>
<dbReference type="InterPro" id="IPR009057">
    <property type="entry name" value="Homeodomain-like_sf"/>
</dbReference>
<evidence type="ECO:0000259" key="6">
    <source>
        <dbReference type="PROSITE" id="PS51736"/>
    </source>
</evidence>
<dbReference type="PANTHER" id="PTHR30461">
    <property type="entry name" value="DNA-INVERTASE FROM LAMBDOID PROPHAGE"/>
    <property type="match status" value="1"/>
</dbReference>
<evidence type="ECO:0000256" key="2">
    <source>
        <dbReference type="ARBA" id="ARBA00022908"/>
    </source>
</evidence>